<evidence type="ECO:0000313" key="2">
    <source>
        <dbReference type="EMBL" id="KAK0618409.1"/>
    </source>
</evidence>
<keyword evidence="3" id="KW-1185">Reference proteome</keyword>
<feature type="domain" description="N-acetyltransferase" evidence="1">
    <location>
        <begin position="36"/>
        <end position="203"/>
    </location>
</feature>
<dbReference type="InterPro" id="IPR016181">
    <property type="entry name" value="Acyl_CoA_acyltransferase"/>
</dbReference>
<evidence type="ECO:0000313" key="3">
    <source>
        <dbReference type="Proteomes" id="UP001174934"/>
    </source>
</evidence>
<evidence type="ECO:0000259" key="1">
    <source>
        <dbReference type="Pfam" id="PF13302"/>
    </source>
</evidence>
<dbReference type="Proteomes" id="UP001174934">
    <property type="component" value="Unassembled WGS sequence"/>
</dbReference>
<dbReference type="Pfam" id="PF13302">
    <property type="entry name" value="Acetyltransf_3"/>
    <property type="match status" value="1"/>
</dbReference>
<accession>A0AA40BYR6</accession>
<organism evidence="2 3">
    <name type="scientific">Bombardia bombarda</name>
    <dbReference type="NCBI Taxonomy" id="252184"/>
    <lineage>
        <taxon>Eukaryota</taxon>
        <taxon>Fungi</taxon>
        <taxon>Dikarya</taxon>
        <taxon>Ascomycota</taxon>
        <taxon>Pezizomycotina</taxon>
        <taxon>Sordariomycetes</taxon>
        <taxon>Sordariomycetidae</taxon>
        <taxon>Sordariales</taxon>
        <taxon>Lasiosphaeriaceae</taxon>
        <taxon>Bombardia</taxon>
    </lineage>
</organism>
<proteinExistence type="predicted"/>
<gene>
    <name evidence="2" type="ORF">B0T17DRAFT_337424</name>
</gene>
<name>A0AA40BYR6_9PEZI</name>
<dbReference type="AlphaFoldDB" id="A0AA40BYR6"/>
<dbReference type="InterPro" id="IPR051531">
    <property type="entry name" value="N-acetyltransferase"/>
</dbReference>
<sequence>MSAGAPDPKSFVKVRAILPRQPFPLNATRHAFTTDRLILRPLVAEDVEPMHVMCTQPEVMRVSIQGRPDRDLAETQLRLDRFLSPNDAKTFNCAVILRETGEFIGIGGCHSWASAFGWPEIGYMLRKEFWGKGLGSELAKGFVAMWEELPRAEIEMTVDPRTVEGVDFEDGDAAPVVVEGQLNAVTADYNIASQTILKKAGFEHFITWTTEDARPDMPKGTMIHLPTFRYTFGGNLRAGAK</sequence>
<dbReference type="PANTHER" id="PTHR43792:SF1">
    <property type="entry name" value="N-ACETYLTRANSFERASE DOMAIN-CONTAINING PROTEIN"/>
    <property type="match status" value="1"/>
</dbReference>
<dbReference type="Gene3D" id="3.40.630.30">
    <property type="match status" value="1"/>
</dbReference>
<dbReference type="PANTHER" id="PTHR43792">
    <property type="entry name" value="GNAT FAMILY, PUTATIVE (AFU_ORTHOLOGUE AFUA_3G00765)-RELATED-RELATED"/>
    <property type="match status" value="1"/>
</dbReference>
<protein>
    <submittedName>
        <fullName evidence="2">GNAT domain-containing protein</fullName>
    </submittedName>
</protein>
<comment type="caution">
    <text evidence="2">The sequence shown here is derived from an EMBL/GenBank/DDBJ whole genome shotgun (WGS) entry which is preliminary data.</text>
</comment>
<dbReference type="CDD" id="cd04301">
    <property type="entry name" value="NAT_SF"/>
    <property type="match status" value="1"/>
</dbReference>
<dbReference type="InterPro" id="IPR000182">
    <property type="entry name" value="GNAT_dom"/>
</dbReference>
<dbReference type="SUPFAM" id="SSF55729">
    <property type="entry name" value="Acyl-CoA N-acyltransferases (Nat)"/>
    <property type="match status" value="1"/>
</dbReference>
<reference evidence="2" key="1">
    <citation type="submission" date="2023-06" db="EMBL/GenBank/DDBJ databases">
        <title>Genome-scale phylogeny and comparative genomics of the fungal order Sordariales.</title>
        <authorList>
            <consortium name="Lawrence Berkeley National Laboratory"/>
            <person name="Hensen N."/>
            <person name="Bonometti L."/>
            <person name="Westerberg I."/>
            <person name="Brannstrom I.O."/>
            <person name="Guillou S."/>
            <person name="Cros-Aarteil S."/>
            <person name="Calhoun S."/>
            <person name="Haridas S."/>
            <person name="Kuo A."/>
            <person name="Mondo S."/>
            <person name="Pangilinan J."/>
            <person name="Riley R."/>
            <person name="LaButti K."/>
            <person name="Andreopoulos B."/>
            <person name="Lipzen A."/>
            <person name="Chen C."/>
            <person name="Yanf M."/>
            <person name="Daum C."/>
            <person name="Ng V."/>
            <person name="Clum A."/>
            <person name="Steindorff A."/>
            <person name="Ohm R."/>
            <person name="Martin F."/>
            <person name="Silar P."/>
            <person name="Natvig D."/>
            <person name="Lalanne C."/>
            <person name="Gautier V."/>
            <person name="Ament-velasquez S.L."/>
            <person name="Kruys A."/>
            <person name="Hutchinson M.I."/>
            <person name="Powell A.J."/>
            <person name="Barry K."/>
            <person name="Miller A.N."/>
            <person name="Grigoriev I.V."/>
            <person name="Debuchy R."/>
            <person name="Gladieux P."/>
            <person name="Thoren M.H."/>
            <person name="Johannesson H."/>
        </authorList>
    </citation>
    <scope>NUCLEOTIDE SEQUENCE</scope>
    <source>
        <strain evidence="2">SMH3391-2</strain>
    </source>
</reference>
<dbReference type="EMBL" id="JAULSR010000005">
    <property type="protein sequence ID" value="KAK0618409.1"/>
    <property type="molecule type" value="Genomic_DNA"/>
</dbReference>
<dbReference type="GO" id="GO:0016747">
    <property type="term" value="F:acyltransferase activity, transferring groups other than amino-acyl groups"/>
    <property type="evidence" value="ECO:0007669"/>
    <property type="project" value="InterPro"/>
</dbReference>